<name>A0AAW0F1A7_9TRYP</name>
<gene>
    <name evidence="3" type="ORF">NESM_000034800</name>
</gene>
<feature type="region of interest" description="Disordered" evidence="2">
    <location>
        <begin position="474"/>
        <end position="497"/>
    </location>
</feature>
<feature type="region of interest" description="Disordered" evidence="2">
    <location>
        <begin position="713"/>
        <end position="824"/>
    </location>
</feature>
<protein>
    <submittedName>
        <fullName evidence="3">Uncharacterized protein</fullName>
    </submittedName>
</protein>
<keyword evidence="1" id="KW-0175">Coiled coil</keyword>
<dbReference type="SUPFAM" id="SSF50978">
    <property type="entry name" value="WD40 repeat-like"/>
    <property type="match status" value="1"/>
</dbReference>
<dbReference type="EMBL" id="JAECZO010000002">
    <property type="protein sequence ID" value="KAK7199869.1"/>
    <property type="molecule type" value="Genomic_DNA"/>
</dbReference>
<dbReference type="InterPro" id="IPR036322">
    <property type="entry name" value="WD40_repeat_dom_sf"/>
</dbReference>
<evidence type="ECO:0000256" key="2">
    <source>
        <dbReference type="SAM" id="MobiDB-lite"/>
    </source>
</evidence>
<organism evidence="3 4">
    <name type="scientific">Novymonas esmeraldas</name>
    <dbReference type="NCBI Taxonomy" id="1808958"/>
    <lineage>
        <taxon>Eukaryota</taxon>
        <taxon>Discoba</taxon>
        <taxon>Euglenozoa</taxon>
        <taxon>Kinetoplastea</taxon>
        <taxon>Metakinetoplastina</taxon>
        <taxon>Trypanosomatida</taxon>
        <taxon>Trypanosomatidae</taxon>
        <taxon>Novymonas</taxon>
    </lineage>
</organism>
<feature type="compositionally biased region" description="Polar residues" evidence="2">
    <location>
        <begin position="937"/>
        <end position="958"/>
    </location>
</feature>
<feature type="region of interest" description="Disordered" evidence="2">
    <location>
        <begin position="855"/>
        <end position="968"/>
    </location>
</feature>
<keyword evidence="4" id="KW-1185">Reference proteome</keyword>
<feature type="compositionally biased region" description="Low complexity" evidence="2">
    <location>
        <begin position="735"/>
        <end position="744"/>
    </location>
</feature>
<feature type="region of interest" description="Disordered" evidence="2">
    <location>
        <begin position="1564"/>
        <end position="1589"/>
    </location>
</feature>
<accession>A0AAW0F1A7</accession>
<feature type="compositionally biased region" description="Polar residues" evidence="2">
    <location>
        <begin position="902"/>
        <end position="921"/>
    </location>
</feature>
<dbReference type="Proteomes" id="UP001430356">
    <property type="component" value="Unassembled WGS sequence"/>
</dbReference>
<comment type="caution">
    <text evidence="3">The sequence shown here is derived from an EMBL/GenBank/DDBJ whole genome shotgun (WGS) entry which is preliminary data.</text>
</comment>
<evidence type="ECO:0000313" key="4">
    <source>
        <dbReference type="Proteomes" id="UP001430356"/>
    </source>
</evidence>
<feature type="coiled-coil region" evidence="1">
    <location>
        <begin position="612"/>
        <end position="642"/>
    </location>
</feature>
<sequence>MPARVASSPALPPRRAPPSTASAGAALPASTQPRRHASRPATVEEDVRRFEDLPLPSFSVSPQRAVSPGKRNGRTGATLELSGAVFTDASLQVVSGAAAVNGVSASSPSSGSAGSAALLLQVPPPSSFEDPHAWQREYTLLRAKLQRPADTVTTYHDYAAPLNSRATMRHACVVRPLPSLEKVQEALRRRFRAPAPATAYDVCEQRCAADAGDSAEWCDDTVSAAAPEPTDGARGAHREQRNDIFVPSATTWCVGGSSYDNEVMVTNTVTGQRLLRILDPKMKVAVTALQHAPFRGFMEAQQLHVLPVQAPNDVLRLKAAQLVVTDYVWCGLQDGTVRLLPANHHHVRSYGPSPSFSKAPSVELVYELPRYQGGAVVSIVCSPCHDSAGNLPECALPNRVSEAVRCMTAAAAAASDPTTGRGVAVAQCGGRGPGDGATRQHLSLVCTAATDASVVVWDVRHVYEAVARAQQQQQQQQEQRQATKEATHGRGVSVFSHGGASAAAGSATAVAATAAGASNDVITFDCTSPVPGLQNMQVRSSCTVVQVKPVAKLSGGFAGLTALRWVSSLISAGSNAAAAAATPSAKERDARLATRDVPTAPRAVEGTPSIELAQTRTRFDKREEQRAELELTEEEMQGAERELLHMMPPLTDEPPQSLRVNLLVAADCMGTLHVWNLDEELHRCAEATESPFGWPASFGASFYSSLQSTSSRSDGCASGFHGSDVSATPPRSARRGAAGAAKAHGSSRKLDREGRGRRGCRGLGLAEARESRGRLSELQPNTAAAPQQKGDGEATATRKSLHRRSMGRGSAEERDTGRASLGGLQLTGAEREAGGRLSGGHAAVPVLSSPRKSHAAVSASSAAQSTLRGAPLAHSTSPAKGAASAADASPSTKTRKVKKTRASLQESSASALRSPQQSTSPARDAGVRLSVSHGRLSESQHASVRSRTSVQRGTSIAPVSSGRGASTLPDVSMPVQAAKCQIRVAPGTGAAAAGITDVVVDLPPHICTTLRRVPSPSHRVASWQHRPTEEEVELRVLENQFEELTEEKALFFAFQRLEMYVGVEGAMSLVRFAPRWLLPDDDDRQLFRTRGDATAALADVNAATTTTGLSWMAEVPMPSCVGFGAFELQVRTRLLDVHPQPITRLFLDSWQACLWVAREDGFAAVFGTHDKCVVARMPHPSADALLAAPSALEWARLQEQGLPRARVDDARAASGLGLECHKECRGLPPNHVTQFLAVSSRPQRSLLLLCGGGARGAAPPASTAAPLSQTLQQRSCQCTLSLTAPSATGETAAGGPLVSQMSLSSTRTSDTGAGHCGSHVQLPSQLAHDGAALVCLDGRTDLRNPGRGHETQLWRWLRQLQLCQAQSAAVCQAQRRRYYALCEGIGRNAAHVIGELGDYASLCQVREYFQLWRNHCAVYHHRHLMRRQRAARLERDRVLAARLEAARAAQLRGGYYLRWQRLVAERRAQRQAAALARFASAAVASPSRQHRLRRGGQAGGCLPYPTAAQMHRLHWLFAARQCWRAWQAWVASCGPHRQAQRRLRAGLDTAQLYRPLLSRVRSPAPSLASMATPPRRVRSGHRGGTDDFATDGVGTPFRPLLSDGVYSCTASTSSPLGSACKNGTAADDSAALATPPPPSLELLLAELLRARVYIFHFSDARSSATSVLDESWTVILENAESGAEGDDDDSRRFSVFRFALLPLLQGLVSTADDVLPNLFNESVAEEVLSMLVGIVLAIDYVTANAESAWPAPTSATARAGHTVAGAGLPQSAFDTSLLVLQSYAARAFASDPESAEVLRGLVKGRKVLAKFLDFAMERAVARRLAGI</sequence>
<evidence type="ECO:0000313" key="3">
    <source>
        <dbReference type="EMBL" id="KAK7199869.1"/>
    </source>
</evidence>
<feature type="compositionally biased region" description="Low complexity" evidence="2">
    <location>
        <begin position="875"/>
        <end position="892"/>
    </location>
</feature>
<reference evidence="3 4" key="1">
    <citation type="journal article" date="2021" name="MBio">
        <title>A New Model Trypanosomatid, Novymonas esmeraldas: Genomic Perception of Its 'Candidatus Pandoraea novymonadis' Endosymbiont.</title>
        <authorList>
            <person name="Zakharova A."/>
            <person name="Saura A."/>
            <person name="Butenko A."/>
            <person name="Podesvova L."/>
            <person name="Warmusova S."/>
            <person name="Kostygov A.Y."/>
            <person name="Nenarokova A."/>
            <person name="Lukes J."/>
            <person name="Opperdoes F.R."/>
            <person name="Yurchenko V."/>
        </authorList>
    </citation>
    <scope>NUCLEOTIDE SEQUENCE [LARGE SCALE GENOMIC DNA]</scope>
    <source>
        <strain evidence="3 4">E262AT.01</strain>
    </source>
</reference>
<proteinExistence type="predicted"/>
<feature type="compositionally biased region" description="Low complexity" evidence="2">
    <location>
        <begin position="17"/>
        <end position="30"/>
    </location>
</feature>
<evidence type="ECO:0000256" key="1">
    <source>
        <dbReference type="SAM" id="Coils"/>
    </source>
</evidence>
<feature type="compositionally biased region" description="Low complexity" evidence="2">
    <location>
        <begin position="855"/>
        <end position="865"/>
    </location>
</feature>
<feature type="region of interest" description="Disordered" evidence="2">
    <location>
        <begin position="1"/>
        <end position="74"/>
    </location>
</feature>